<protein>
    <submittedName>
        <fullName evidence="3">Uncharacterized protein</fullName>
    </submittedName>
</protein>
<dbReference type="AlphaFoldDB" id="A0A178ZNX3"/>
<dbReference type="OrthoDB" id="10369103at2759"/>
<comment type="caution">
    <text evidence="3">The sequence shown here is derived from an EMBL/GenBank/DDBJ whole genome shotgun (WGS) entry which is preliminary data.</text>
</comment>
<dbReference type="STRING" id="1367422.A0A178ZNX3"/>
<evidence type="ECO:0000256" key="2">
    <source>
        <dbReference type="SAM" id="SignalP"/>
    </source>
</evidence>
<dbReference type="GeneID" id="30007859"/>
<organism evidence="3 4">
    <name type="scientific">Fonsecaea erecta</name>
    <dbReference type="NCBI Taxonomy" id="1367422"/>
    <lineage>
        <taxon>Eukaryota</taxon>
        <taxon>Fungi</taxon>
        <taxon>Dikarya</taxon>
        <taxon>Ascomycota</taxon>
        <taxon>Pezizomycotina</taxon>
        <taxon>Eurotiomycetes</taxon>
        <taxon>Chaetothyriomycetidae</taxon>
        <taxon>Chaetothyriales</taxon>
        <taxon>Herpotrichiellaceae</taxon>
        <taxon>Fonsecaea</taxon>
    </lineage>
</organism>
<feature type="region of interest" description="Disordered" evidence="1">
    <location>
        <begin position="73"/>
        <end position="117"/>
    </location>
</feature>
<name>A0A178ZNX3_9EURO</name>
<reference evidence="3 4" key="1">
    <citation type="submission" date="2016-04" db="EMBL/GenBank/DDBJ databases">
        <title>Draft genome of Fonsecaea erecta CBS 125763.</title>
        <authorList>
            <person name="Weiss V.A."/>
            <person name="Vicente V.A."/>
            <person name="Raittz R.T."/>
            <person name="Moreno L.F."/>
            <person name="De Souza E.M."/>
            <person name="Pedrosa F.O."/>
            <person name="Steffens M.B."/>
            <person name="Faoro H."/>
            <person name="Tadra-Sfeir M.Z."/>
            <person name="Najafzadeh M.J."/>
            <person name="Felipe M.S."/>
            <person name="Teixeira M."/>
            <person name="Sun J."/>
            <person name="Xi L."/>
            <person name="Gomes R."/>
            <person name="De Azevedo C.M."/>
            <person name="Salgado C.G."/>
            <person name="Da Silva M.B."/>
            <person name="Nascimento M.F."/>
            <person name="Queiroz-Telles F."/>
            <person name="Attili D.S."/>
            <person name="Gorbushina A."/>
        </authorList>
    </citation>
    <scope>NUCLEOTIDE SEQUENCE [LARGE SCALE GENOMIC DNA]</scope>
    <source>
        <strain evidence="3 4">CBS 125763</strain>
    </source>
</reference>
<accession>A0A178ZNX3</accession>
<evidence type="ECO:0000256" key="1">
    <source>
        <dbReference type="SAM" id="MobiDB-lite"/>
    </source>
</evidence>
<proteinExistence type="predicted"/>
<sequence length="117" mass="12193">MHFSSASTIMLLSAALLHTAIAVPVPAGILSSDLVERNPSPGPGLSFSEGVDDGGSSKVKTRREYVAVIELVEKREPEPEPKLSFSEGVNDGGSSKRSPTPEPKLSFSEGVNDGGIS</sequence>
<evidence type="ECO:0000313" key="3">
    <source>
        <dbReference type="EMBL" id="OAP61487.1"/>
    </source>
</evidence>
<gene>
    <name evidence="3" type="ORF">AYL99_03690</name>
</gene>
<feature type="region of interest" description="Disordered" evidence="1">
    <location>
        <begin position="32"/>
        <end position="59"/>
    </location>
</feature>
<keyword evidence="4" id="KW-1185">Reference proteome</keyword>
<dbReference type="RefSeq" id="XP_018694854.1">
    <property type="nucleotide sequence ID" value="XM_018835204.1"/>
</dbReference>
<dbReference type="Proteomes" id="UP000078343">
    <property type="component" value="Unassembled WGS sequence"/>
</dbReference>
<evidence type="ECO:0000313" key="4">
    <source>
        <dbReference type="Proteomes" id="UP000078343"/>
    </source>
</evidence>
<dbReference type="EMBL" id="LVYI01000003">
    <property type="protein sequence ID" value="OAP61487.1"/>
    <property type="molecule type" value="Genomic_DNA"/>
</dbReference>
<feature type="signal peptide" evidence="2">
    <location>
        <begin position="1"/>
        <end position="22"/>
    </location>
</feature>
<keyword evidence="2" id="KW-0732">Signal</keyword>
<feature type="chain" id="PRO_5008098656" evidence="2">
    <location>
        <begin position="23"/>
        <end position="117"/>
    </location>
</feature>